<dbReference type="CDD" id="cd06558">
    <property type="entry name" value="crotonase-like"/>
    <property type="match status" value="1"/>
</dbReference>
<protein>
    <recommendedName>
        <fullName evidence="7">ClpP/crotonase</fullName>
    </recommendedName>
</protein>
<gene>
    <name evidence="5" type="ORF">V5O48_001741</name>
</gene>
<name>A0ABR3FXG3_9AGAR</name>
<dbReference type="EMBL" id="JBAHYK010000035">
    <property type="protein sequence ID" value="KAL0580236.1"/>
    <property type="molecule type" value="Genomic_DNA"/>
</dbReference>
<reference evidence="5 6" key="1">
    <citation type="submission" date="2024-02" db="EMBL/GenBank/DDBJ databases">
        <title>A draft genome for the cacao thread blight pathogen Marasmius crinis-equi.</title>
        <authorList>
            <person name="Cohen S.P."/>
            <person name="Baruah I.K."/>
            <person name="Amoako-Attah I."/>
            <person name="Bukari Y."/>
            <person name="Meinhardt L.W."/>
            <person name="Bailey B.A."/>
        </authorList>
    </citation>
    <scope>NUCLEOTIDE SEQUENCE [LARGE SCALE GENOMIC DNA]</scope>
    <source>
        <strain evidence="5 6">GH-76</strain>
    </source>
</reference>
<evidence type="ECO:0000256" key="3">
    <source>
        <dbReference type="ARBA" id="ARBA00023235"/>
    </source>
</evidence>
<evidence type="ECO:0000313" key="5">
    <source>
        <dbReference type="EMBL" id="KAL0580236.1"/>
    </source>
</evidence>
<dbReference type="InterPro" id="IPR001753">
    <property type="entry name" value="Enoyl-CoA_hydra/iso"/>
</dbReference>
<dbReference type="SUPFAM" id="SSF52096">
    <property type="entry name" value="ClpP/crotonase"/>
    <property type="match status" value="1"/>
</dbReference>
<dbReference type="PANTHER" id="PTHR43684:SF1">
    <property type="entry name" value="ENOYL-COA DELTA ISOMERASE 2"/>
    <property type="match status" value="1"/>
</dbReference>
<keyword evidence="2" id="KW-0576">Peroxisome</keyword>
<accession>A0ABR3FXG3</accession>
<evidence type="ECO:0000256" key="4">
    <source>
        <dbReference type="SAM" id="MobiDB-lite"/>
    </source>
</evidence>
<evidence type="ECO:0000313" key="6">
    <source>
        <dbReference type="Proteomes" id="UP001465976"/>
    </source>
</evidence>
<feature type="region of interest" description="Disordered" evidence="4">
    <location>
        <begin position="1"/>
        <end position="25"/>
    </location>
</feature>
<keyword evidence="3" id="KW-0413">Isomerase</keyword>
<dbReference type="Proteomes" id="UP001465976">
    <property type="component" value="Unassembled WGS sequence"/>
</dbReference>
<evidence type="ECO:0008006" key="7">
    <source>
        <dbReference type="Google" id="ProtNLM"/>
    </source>
</evidence>
<dbReference type="InterPro" id="IPR051053">
    <property type="entry name" value="ECH/Chromodomain_protein"/>
</dbReference>
<proteinExistence type="predicted"/>
<comment type="caution">
    <text evidence="5">The sequence shown here is derived from an EMBL/GenBank/DDBJ whole genome shotgun (WGS) entry which is preliminary data.</text>
</comment>
<organism evidence="5 6">
    <name type="scientific">Marasmius crinis-equi</name>
    <dbReference type="NCBI Taxonomy" id="585013"/>
    <lineage>
        <taxon>Eukaryota</taxon>
        <taxon>Fungi</taxon>
        <taxon>Dikarya</taxon>
        <taxon>Basidiomycota</taxon>
        <taxon>Agaricomycotina</taxon>
        <taxon>Agaricomycetes</taxon>
        <taxon>Agaricomycetidae</taxon>
        <taxon>Agaricales</taxon>
        <taxon>Marasmiineae</taxon>
        <taxon>Marasmiaceae</taxon>
        <taxon>Marasmius</taxon>
    </lineage>
</organism>
<comment type="subcellular location">
    <subcellularLocation>
        <location evidence="1">Peroxisome</location>
    </subcellularLocation>
</comment>
<dbReference type="InterPro" id="IPR029045">
    <property type="entry name" value="ClpP/crotonase-like_dom_sf"/>
</dbReference>
<keyword evidence="6" id="KW-1185">Reference proteome</keyword>
<dbReference type="Pfam" id="PF00378">
    <property type="entry name" value="ECH_1"/>
    <property type="match status" value="1"/>
</dbReference>
<evidence type="ECO:0000256" key="2">
    <source>
        <dbReference type="ARBA" id="ARBA00023140"/>
    </source>
</evidence>
<dbReference type="PANTHER" id="PTHR43684">
    <property type="match status" value="1"/>
</dbReference>
<dbReference type="Gene3D" id="3.90.226.10">
    <property type="entry name" value="2-enoyl-CoA Hydratase, Chain A, domain 1"/>
    <property type="match status" value="1"/>
</dbReference>
<sequence length="220" mass="24067">MAPHELIWNSGTDVKSRPSLQEGEDAEATERRAFLKGVAHTTTDCGRALYTHSKILVAALNGPVMGIAAAFLGHFDFIYAVPEAWLSVPFTFLGIALEGGSSVSFVNRMGVAQANEVLIWGKKKTAEELLKCGFVNEILPSQSDKEFHAAVRAKIQGELAGLDPASLLNVRKLLRAGMYEKNNPDAVNLRESYAQAQRFMSGTPAVQFGRIARKEIRHKL</sequence>
<evidence type="ECO:0000256" key="1">
    <source>
        <dbReference type="ARBA" id="ARBA00004275"/>
    </source>
</evidence>